<protein>
    <submittedName>
        <fullName evidence="3">Cell division protein ZapE</fullName>
    </submittedName>
</protein>
<sequence length="362" mass="40709">MSISSHYQAQIECGNLTPDAAQRAAISALDALSQSLACGHSNKGIYFYGPVGRGKTMLMDWFYEFTDVTDKTRLHFHHFMQQVHKELNQIQGVRDPLKRIAQNWAEQTSVLCFDEFFVTDIGDAIIMARLFETLFEAGVTLVATSNCHPTELYKDGLHRDRFEPTIALLISHCDVISVCGETDHRFSKGTTANHYFVNDKQAFWDAFTNAGGIFKPGVLEINHRLINVLGANESVVCFDFMEICSSPRATNDYIELAQQFSCIFISELPLLGVTPENKDVAQGTEEGYIRPNNSMQPRIGDDEARRLIALIDECYEAKVLVVFLADAPIEQIYQGEQLAFAFARCISRVTEMQSWPLKPEGL</sequence>
<dbReference type="AlphaFoldDB" id="A0A8I2HAE1"/>
<reference evidence="4 6" key="2">
    <citation type="submission" date="2023-10" db="EMBL/GenBank/DDBJ databases">
        <title>To unveil natural product biosynthetic capacity in Pseudoalteromonas.</title>
        <authorList>
            <person name="Wang J."/>
        </authorList>
    </citation>
    <scope>NUCLEOTIDE SEQUENCE [LARGE SCALE GENOMIC DNA]</scope>
    <source>
        <strain evidence="4 6">DSM 15914</strain>
    </source>
</reference>
<keyword evidence="2" id="KW-0067">ATP-binding</keyword>
<dbReference type="NCBIfam" id="NF040713">
    <property type="entry name" value="ZapE"/>
    <property type="match status" value="1"/>
</dbReference>
<dbReference type="EMBL" id="CP137579">
    <property type="protein sequence ID" value="WOX31320.1"/>
    <property type="molecule type" value="Genomic_DNA"/>
</dbReference>
<dbReference type="PANTHER" id="PTHR12169:SF6">
    <property type="entry name" value="AFG1-LIKE ATPASE"/>
    <property type="match status" value="1"/>
</dbReference>
<dbReference type="Proteomes" id="UP001304419">
    <property type="component" value="Chromosome 2"/>
</dbReference>
<keyword evidence="3" id="KW-0132">Cell division</keyword>
<evidence type="ECO:0000313" key="4">
    <source>
        <dbReference type="EMBL" id="WOX31320.1"/>
    </source>
</evidence>
<dbReference type="GO" id="GO:0005524">
    <property type="term" value="F:ATP binding"/>
    <property type="evidence" value="ECO:0007669"/>
    <property type="project" value="UniProtKB-KW"/>
</dbReference>
<evidence type="ECO:0000256" key="2">
    <source>
        <dbReference type="ARBA" id="ARBA00022840"/>
    </source>
</evidence>
<dbReference type="EMBL" id="WEIA01000012">
    <property type="protein sequence ID" value="NLR23086.1"/>
    <property type="molecule type" value="Genomic_DNA"/>
</dbReference>
<keyword evidence="1" id="KW-0547">Nucleotide-binding</keyword>
<organism evidence="3 5">
    <name type="scientific">Pseudoalteromonas maricaloris</name>
    <dbReference type="NCBI Taxonomy" id="184924"/>
    <lineage>
        <taxon>Bacteria</taxon>
        <taxon>Pseudomonadati</taxon>
        <taxon>Pseudomonadota</taxon>
        <taxon>Gammaproteobacteria</taxon>
        <taxon>Alteromonadales</taxon>
        <taxon>Pseudoalteromonadaceae</taxon>
        <taxon>Pseudoalteromonas</taxon>
    </lineage>
</organism>
<dbReference type="GO" id="GO:0051301">
    <property type="term" value="P:cell division"/>
    <property type="evidence" value="ECO:0007669"/>
    <property type="project" value="UniProtKB-KW"/>
</dbReference>
<evidence type="ECO:0000313" key="3">
    <source>
        <dbReference type="EMBL" id="NLR23086.1"/>
    </source>
</evidence>
<dbReference type="Gene3D" id="3.40.50.300">
    <property type="entry name" value="P-loop containing nucleotide triphosphate hydrolases"/>
    <property type="match status" value="1"/>
</dbReference>
<evidence type="ECO:0000313" key="5">
    <source>
        <dbReference type="Proteomes" id="UP000646877"/>
    </source>
</evidence>
<name>A0A8I2HAE1_9GAMM</name>
<evidence type="ECO:0000256" key="1">
    <source>
        <dbReference type="ARBA" id="ARBA00022741"/>
    </source>
</evidence>
<keyword evidence="6" id="KW-1185">Reference proteome</keyword>
<proteinExistence type="predicted"/>
<dbReference type="SUPFAM" id="SSF52540">
    <property type="entry name" value="P-loop containing nucleoside triphosphate hydrolases"/>
    <property type="match status" value="1"/>
</dbReference>
<accession>A0A8I2HAE1</accession>
<evidence type="ECO:0000313" key="6">
    <source>
        <dbReference type="Proteomes" id="UP001304419"/>
    </source>
</evidence>
<dbReference type="GO" id="GO:0005737">
    <property type="term" value="C:cytoplasm"/>
    <property type="evidence" value="ECO:0007669"/>
    <property type="project" value="TreeGrafter"/>
</dbReference>
<gene>
    <name evidence="4" type="primary">zapE</name>
    <name evidence="3" type="ORF">F9Y85_17570</name>
    <name evidence="4" type="ORF">R5H13_20495</name>
</gene>
<dbReference type="InterPro" id="IPR005654">
    <property type="entry name" value="ATPase_AFG1-like"/>
</dbReference>
<dbReference type="GO" id="GO:0016887">
    <property type="term" value="F:ATP hydrolysis activity"/>
    <property type="evidence" value="ECO:0007669"/>
    <property type="project" value="InterPro"/>
</dbReference>
<keyword evidence="3" id="KW-0131">Cell cycle</keyword>
<dbReference type="PANTHER" id="PTHR12169">
    <property type="entry name" value="ATPASE N2B"/>
    <property type="match status" value="1"/>
</dbReference>
<reference evidence="3" key="1">
    <citation type="submission" date="2019-10" db="EMBL/GenBank/DDBJ databases">
        <authorList>
            <person name="Paulsen S."/>
        </authorList>
    </citation>
    <scope>NUCLEOTIDE SEQUENCE</scope>
    <source>
        <strain evidence="3">LMG 19692</strain>
    </source>
</reference>
<dbReference type="Pfam" id="PF03969">
    <property type="entry name" value="AFG1_ATPase"/>
    <property type="match status" value="2"/>
</dbReference>
<dbReference type="Proteomes" id="UP000646877">
    <property type="component" value="Unassembled WGS sequence"/>
</dbReference>
<dbReference type="InterPro" id="IPR027417">
    <property type="entry name" value="P-loop_NTPase"/>
</dbReference>
<dbReference type="RefSeq" id="WP_039495110.1">
    <property type="nucleotide sequence ID" value="NZ_CBCSDF010000001.1"/>
</dbReference>